<dbReference type="PANTHER" id="PTHR30385">
    <property type="entry name" value="SIGMA FACTOR F FLAGELLAR"/>
    <property type="match status" value="1"/>
</dbReference>
<dbReference type="Pfam" id="PF04542">
    <property type="entry name" value="Sigma70_r2"/>
    <property type="match status" value="1"/>
</dbReference>
<dbReference type="Gene3D" id="1.10.1740.10">
    <property type="match status" value="1"/>
</dbReference>
<name>A0A6J7RX24_9ZZZZ</name>
<dbReference type="InterPro" id="IPR007627">
    <property type="entry name" value="RNA_pol_sigma70_r2"/>
</dbReference>
<evidence type="ECO:0000313" key="7">
    <source>
        <dbReference type="EMBL" id="CAB5033413.1"/>
    </source>
</evidence>
<dbReference type="InterPro" id="IPR007630">
    <property type="entry name" value="RNA_pol_sigma70_r4"/>
</dbReference>
<keyword evidence="1" id="KW-0805">Transcription regulation</keyword>
<dbReference type="Gene3D" id="1.10.10.10">
    <property type="entry name" value="Winged helix-like DNA-binding domain superfamily/Winged helix DNA-binding domain"/>
    <property type="match status" value="1"/>
</dbReference>
<dbReference type="InterPro" id="IPR036388">
    <property type="entry name" value="WH-like_DNA-bd_sf"/>
</dbReference>
<sequence>MNDKKKLLEDHLAFAEVIAVEYFNIPMADYKEAFSEAYLALSRAVERYNPDKGEFIPYAARSIRNALNTLYAKQLRMAKMFPVSLDSAPLWKSSTGFGLSSSKSSAGKFEDSRQDVRRQVGLQETNSILNEVMNMLSPRERVVLEKIRLGFSLSEIGDKMGISKQAVHKISSPALVKLRAHLKSLGFRGIDSYGFLRTSSSGMKKKVG</sequence>
<protein>
    <submittedName>
        <fullName evidence="7">Unannotated protein</fullName>
    </submittedName>
</protein>
<dbReference type="EMBL" id="CAFBPZ010000002">
    <property type="protein sequence ID" value="CAB5033413.1"/>
    <property type="molecule type" value="Genomic_DNA"/>
</dbReference>
<dbReference type="Pfam" id="PF04545">
    <property type="entry name" value="Sigma70_r4"/>
    <property type="match status" value="1"/>
</dbReference>
<organism evidence="7">
    <name type="scientific">freshwater metagenome</name>
    <dbReference type="NCBI Taxonomy" id="449393"/>
    <lineage>
        <taxon>unclassified sequences</taxon>
        <taxon>metagenomes</taxon>
        <taxon>ecological metagenomes</taxon>
    </lineage>
</organism>
<dbReference type="SUPFAM" id="SSF88659">
    <property type="entry name" value="Sigma3 and sigma4 domains of RNA polymerase sigma factors"/>
    <property type="match status" value="1"/>
</dbReference>
<dbReference type="InterPro" id="IPR014284">
    <property type="entry name" value="RNA_pol_sigma-70_dom"/>
</dbReference>
<reference evidence="7" key="1">
    <citation type="submission" date="2020-05" db="EMBL/GenBank/DDBJ databases">
        <authorList>
            <person name="Chiriac C."/>
            <person name="Salcher M."/>
            <person name="Ghai R."/>
            <person name="Kavagutti S V."/>
        </authorList>
    </citation>
    <scope>NUCLEOTIDE SEQUENCE</scope>
</reference>
<dbReference type="AlphaFoldDB" id="A0A6J7RX24"/>
<dbReference type="GO" id="GO:0006352">
    <property type="term" value="P:DNA-templated transcription initiation"/>
    <property type="evidence" value="ECO:0007669"/>
    <property type="project" value="InterPro"/>
</dbReference>
<evidence type="ECO:0000256" key="4">
    <source>
        <dbReference type="ARBA" id="ARBA00023163"/>
    </source>
</evidence>
<dbReference type="SUPFAM" id="SSF88946">
    <property type="entry name" value="Sigma2 domain of RNA polymerase sigma factors"/>
    <property type="match status" value="1"/>
</dbReference>
<proteinExistence type="predicted"/>
<keyword evidence="3" id="KW-0238">DNA-binding</keyword>
<gene>
    <name evidence="7" type="ORF">UFOPK4237_00070</name>
</gene>
<dbReference type="InterPro" id="IPR013324">
    <property type="entry name" value="RNA_pol_sigma_r3/r4-like"/>
</dbReference>
<evidence type="ECO:0000256" key="2">
    <source>
        <dbReference type="ARBA" id="ARBA00023082"/>
    </source>
</evidence>
<dbReference type="InterPro" id="IPR013325">
    <property type="entry name" value="RNA_pol_sigma_r2"/>
</dbReference>
<evidence type="ECO:0000256" key="1">
    <source>
        <dbReference type="ARBA" id="ARBA00023015"/>
    </source>
</evidence>
<evidence type="ECO:0000256" key="3">
    <source>
        <dbReference type="ARBA" id="ARBA00023125"/>
    </source>
</evidence>
<feature type="domain" description="RNA polymerase sigma-70 region 2" evidence="5">
    <location>
        <begin position="11"/>
        <end position="74"/>
    </location>
</feature>
<dbReference type="NCBIfam" id="TIGR02937">
    <property type="entry name" value="sigma70-ECF"/>
    <property type="match status" value="1"/>
</dbReference>
<keyword evidence="2" id="KW-0731">Sigma factor</keyword>
<feature type="domain" description="RNA polymerase sigma-70 region 4" evidence="6">
    <location>
        <begin position="133"/>
        <end position="180"/>
    </location>
</feature>
<dbReference type="GO" id="GO:0003677">
    <property type="term" value="F:DNA binding"/>
    <property type="evidence" value="ECO:0007669"/>
    <property type="project" value="UniProtKB-KW"/>
</dbReference>
<evidence type="ECO:0000259" key="6">
    <source>
        <dbReference type="Pfam" id="PF04545"/>
    </source>
</evidence>
<dbReference type="PANTHER" id="PTHR30385:SF7">
    <property type="entry name" value="RNA POLYMERASE SIGMA FACTOR FLIA"/>
    <property type="match status" value="1"/>
</dbReference>
<evidence type="ECO:0000259" key="5">
    <source>
        <dbReference type="Pfam" id="PF04542"/>
    </source>
</evidence>
<dbReference type="GO" id="GO:0016987">
    <property type="term" value="F:sigma factor activity"/>
    <property type="evidence" value="ECO:0007669"/>
    <property type="project" value="UniProtKB-KW"/>
</dbReference>
<keyword evidence="4" id="KW-0804">Transcription</keyword>
<accession>A0A6J7RX24</accession>